<dbReference type="InterPro" id="IPR012341">
    <property type="entry name" value="6hp_glycosidase-like_sf"/>
</dbReference>
<evidence type="ECO:0000256" key="1">
    <source>
        <dbReference type="SAM" id="MobiDB-lite"/>
    </source>
</evidence>
<evidence type="ECO:0000313" key="3">
    <source>
        <dbReference type="EMBL" id="MDN4602568.1"/>
    </source>
</evidence>
<keyword evidence="4" id="KW-1185">Reference proteome</keyword>
<dbReference type="RefSeq" id="WP_301247309.1">
    <property type="nucleotide sequence ID" value="NZ_JAROCD010000007.1"/>
</dbReference>
<dbReference type="InterPro" id="IPR025410">
    <property type="entry name" value="Lant_dehyd"/>
</dbReference>
<comment type="caution">
    <text evidence="3">The sequence shown here is derived from an EMBL/GenBank/DDBJ whole genome shotgun (WGS) entry which is preliminary data.</text>
</comment>
<dbReference type="InterPro" id="IPR017146">
    <property type="entry name" value="Lanti_2_LanM"/>
</dbReference>
<dbReference type="PANTHER" id="PTHR12736:SF7">
    <property type="entry name" value="LANC-LIKE PROTEIN 3"/>
    <property type="match status" value="1"/>
</dbReference>
<evidence type="ECO:0000313" key="4">
    <source>
        <dbReference type="Proteomes" id="UP001174205"/>
    </source>
</evidence>
<dbReference type="PROSITE" id="PS50096">
    <property type="entry name" value="IQ"/>
    <property type="match status" value="1"/>
</dbReference>
<dbReference type="PANTHER" id="PTHR12736">
    <property type="entry name" value="LANC-LIKE PROTEIN"/>
    <property type="match status" value="1"/>
</dbReference>
<organism evidence="3 4">
    <name type="scientific">Paenibacillus vandeheii</name>
    <dbReference type="NCBI Taxonomy" id="3035917"/>
    <lineage>
        <taxon>Bacteria</taxon>
        <taxon>Bacillati</taxon>
        <taxon>Bacillota</taxon>
        <taxon>Bacilli</taxon>
        <taxon>Bacillales</taxon>
        <taxon>Paenibacillaceae</taxon>
        <taxon>Paenibacillus</taxon>
    </lineage>
</organism>
<accession>A0ABT8JBV0</accession>
<dbReference type="NCBIfam" id="TIGR03897">
    <property type="entry name" value="lanti_2_LanM"/>
    <property type="match status" value="1"/>
</dbReference>
<protein>
    <submittedName>
        <fullName evidence="3">Type 2 lanthipeptide synthetase LanM family protein</fullName>
    </submittedName>
</protein>
<dbReference type="SUPFAM" id="SSF158745">
    <property type="entry name" value="LanC-like"/>
    <property type="match status" value="1"/>
</dbReference>
<evidence type="ECO:0000259" key="2">
    <source>
        <dbReference type="Pfam" id="PF13575"/>
    </source>
</evidence>
<dbReference type="EMBL" id="JAROCD010000007">
    <property type="protein sequence ID" value="MDN4602568.1"/>
    <property type="molecule type" value="Genomic_DNA"/>
</dbReference>
<feature type="domain" description="Lantibiotic biosynthesis protein dehydration" evidence="2">
    <location>
        <begin position="242"/>
        <end position="613"/>
    </location>
</feature>
<dbReference type="SMART" id="SM01260">
    <property type="entry name" value="LANC_like"/>
    <property type="match status" value="1"/>
</dbReference>
<dbReference type="PIRSF" id="PIRSF037228">
    <property type="entry name" value="Lant_mod_RumM"/>
    <property type="match status" value="1"/>
</dbReference>
<dbReference type="Gene3D" id="1.50.10.10">
    <property type="match status" value="1"/>
</dbReference>
<proteinExistence type="predicted"/>
<dbReference type="CDD" id="cd04792">
    <property type="entry name" value="LanM-like"/>
    <property type="match status" value="1"/>
</dbReference>
<name>A0ABT8JBV0_9BACL</name>
<dbReference type="InterPro" id="IPR007822">
    <property type="entry name" value="LANC-like"/>
</dbReference>
<feature type="region of interest" description="Disordered" evidence="1">
    <location>
        <begin position="1126"/>
        <end position="1149"/>
    </location>
</feature>
<dbReference type="PRINTS" id="PR01950">
    <property type="entry name" value="LANCSUPER"/>
</dbReference>
<dbReference type="Pfam" id="PF05147">
    <property type="entry name" value="LANC_like"/>
    <property type="match status" value="1"/>
</dbReference>
<dbReference type="Pfam" id="PF13575">
    <property type="entry name" value="DUF4135"/>
    <property type="match status" value="1"/>
</dbReference>
<gene>
    <name evidence="3" type="ORF">P5G61_15135</name>
</gene>
<sequence>MSMQEQLNNCRWSDALYLTEKYKQFVQRNAVPVPEDILSSGEDVADIYEEGNIITNNQSLDMPVAQNSDFGRMQQWLDKFFHDKEHLSDRFRAESMNVDTVQDLFNDMGFMYNFAQTPWHQELRKTFLENEHLEIEYFIEGDTEEIPFFEFSRPFLQRSIQIMTEGLTDGYDWLDKRRITGLVLKTVSDKVFHMSAKTLIYELNKARLQAELRGEDSRQRYQHFVSQKIKSREQILALLLEYPVLARGIVEHTLRISLNMMLVLERLTRDRHELESFFEFKLDNLEDIVFLGDSHNGGASVLRLKFSEGVNVMYKPRDMAIDTAFAGLLQWFNDQKIGLPFRIAKSLDRSEYGWQQFIQYEEVTSLEGVERFFERQGQYLAILYAVNATDMHMENIVAQGEHPFFVDLESLLHNQPFKYTEEKDHYTALEKTLAILNDSVLKTSMLPTLDSNALYHSDLSGLAGDVDQILNTYEIHDKNTDTMRIKRSKVSVSRFNHLPSYEHTPIKPEQYIQSLKDGFYRIYSALIEKKDLFISTVRKHFHGCAVRTIARPTITYFTLIEASSHPKYLRNGLDKSLLFDMMWIIVRQDRNREKLVKYECHDLLHGDVPMFQTLIGEEILFHHHDNQAIDGVFSSDILTQTADKVRAMNQEDMDMQWEFTERTLQTKYVLERSFAMEKSTASVRPEKLSEHRISMTKEEYLQEAVRIGEYIKDIAIMGDDGRSVSWISMGMDADEKLIYKSSELGLYNGVTGIAYFYLYLSKETGKHKYVQMVDLCIQTAWEMIRKKIDRNISLFTGYGSLLYLLVHKSKVCSEPGIGPDMLELLDILDEMIDNDQQLDVISGCAGTLMACVDMYTIFQSQKALDMAVRCGDRLLNLAQPMNQGIAWMTSAINKTPLSGIAHGNAGICLSLARLYSATGNKAYLETCMEGLKYEESLYSPEVNNWKDLRFTDGNMPEEHYVMYWCNGAPGLGIARIGIAQKLNSLGAMDLLETDIRRAIAKTMEDGFTEVSYSLCHGDMGNLELMLLAADYLQDEALEEYSYQMADYIVAQVRSDNHHWRCGIPGRQQIPGLMLGLAGIGYQLLRLYNRKLPSVLMMEGPERKEMRDIVQTYVMETASAQQQLNTVEKPSAQQQLNTVEKPSHLGRNYA</sequence>
<reference evidence="3" key="1">
    <citation type="submission" date="2023-03" db="EMBL/GenBank/DDBJ databases">
        <title>MT1 and MT2 Draft Genomes of Novel Species.</title>
        <authorList>
            <person name="Venkateswaran K."/>
        </authorList>
    </citation>
    <scope>NUCLEOTIDE SEQUENCE</scope>
    <source>
        <strain evidence="3">F6_3S_P_1C</strain>
    </source>
</reference>
<dbReference type="Proteomes" id="UP001174205">
    <property type="component" value="Unassembled WGS sequence"/>
</dbReference>
<feature type="compositionally biased region" description="Polar residues" evidence="1">
    <location>
        <begin position="1126"/>
        <end position="1139"/>
    </location>
</feature>